<evidence type="ECO:0000313" key="5">
    <source>
        <dbReference type="EMBL" id="GBF91347.1"/>
    </source>
</evidence>
<reference evidence="5 6" key="1">
    <citation type="journal article" date="2018" name="Sci. Rep.">
        <title>Raphidocelis subcapitata (=Pseudokirchneriella subcapitata) provides an insight into genome evolution and environmental adaptations in the Sphaeropleales.</title>
        <authorList>
            <person name="Suzuki S."/>
            <person name="Yamaguchi H."/>
            <person name="Nakajima N."/>
            <person name="Kawachi M."/>
        </authorList>
    </citation>
    <scope>NUCLEOTIDE SEQUENCE [LARGE SCALE GENOMIC DNA]</scope>
    <source>
        <strain evidence="5 6">NIES-35</strain>
    </source>
</reference>
<evidence type="ECO:0000259" key="3">
    <source>
        <dbReference type="Pfam" id="PF07250"/>
    </source>
</evidence>
<evidence type="ECO:0000256" key="2">
    <source>
        <dbReference type="SAM" id="MobiDB-lite"/>
    </source>
</evidence>
<dbReference type="InParanoid" id="A0A2V0P2C4"/>
<dbReference type="FunCoup" id="A0A2V0P2C4">
    <property type="interactions" value="30"/>
</dbReference>
<dbReference type="STRING" id="307507.A0A2V0P2C4"/>
<accession>A0A2V0P2C4</accession>
<comment type="caution">
    <text evidence="5">The sequence shown here is derived from an EMBL/GenBank/DDBJ whole genome shotgun (WGS) entry which is preliminary data.</text>
</comment>
<dbReference type="InterPro" id="IPR013783">
    <property type="entry name" value="Ig-like_fold"/>
</dbReference>
<dbReference type="InterPro" id="IPR009880">
    <property type="entry name" value="Glyoxal_oxidase_N"/>
</dbReference>
<sequence length="478" mass="49482">VSAVYDVGTGTYEVAPMRLAPFCSGQSHMADGTIMVAGGDADVGGYLQNGLRALRLWRPGGDAWEVPEAQLKEPHWYPTQLFLGDGRTLVVGGYRDGEAGVPSPSIEVVAADGQAVETLYNVPALTRLGGLNLYPVTLQLPWASADLPEGSFVVLVFAGVFGEIMYVPPGPAAIEHIADLPAWPTPSHVSAFSASGGHALLPLSPADGYAAELVMFGGAAGSGGAACICDAPANDKSYRLRVDEGTVVGGGMAWEVEQMPGPRVMVDAVTLPTGRVLLVNGAQSGSSNGGGPGGGGQARGHEGAAWLYDPQAAAGERFSVLASSPIKRYYHSTAMLLPTGDVLVAGSEQDDCYEACSQFNKGLHQFQAELYKPPYAAAPGRPRISALSAAAAPMGGAVTASYEGAADGAVLMTPGAVTHQLNMNMRSIRLEVAANAPGEMTVVLPPPGGRVAPPGWYMLFLLNGDLPSVRAEWVQLTN</sequence>
<dbReference type="Pfam" id="PF07250">
    <property type="entry name" value="Glyoxal_oxid_N"/>
    <property type="match status" value="1"/>
</dbReference>
<proteinExistence type="predicted"/>
<dbReference type="PANTHER" id="PTHR32208">
    <property type="entry name" value="SECRETED PROTEIN-RELATED"/>
    <property type="match status" value="1"/>
</dbReference>
<name>A0A2V0P2C4_9CHLO</name>
<feature type="compositionally biased region" description="Gly residues" evidence="2">
    <location>
        <begin position="287"/>
        <end position="298"/>
    </location>
</feature>
<dbReference type="SUPFAM" id="SSF50965">
    <property type="entry name" value="Galactose oxidase, central domain"/>
    <property type="match status" value="1"/>
</dbReference>
<dbReference type="InterPro" id="IPR015202">
    <property type="entry name" value="GO-like_E_set"/>
</dbReference>
<keyword evidence="6" id="KW-1185">Reference proteome</keyword>
<dbReference type="Gene3D" id="2.130.10.80">
    <property type="entry name" value="Galactose oxidase/kelch, beta-propeller"/>
    <property type="match status" value="1"/>
</dbReference>
<dbReference type="InterPro" id="IPR011043">
    <property type="entry name" value="Gal_Oxase/kelch_b-propeller"/>
</dbReference>
<dbReference type="PANTHER" id="PTHR32208:SF21">
    <property type="entry name" value="LOW QUALITY PROTEIN: ALDEHYDE OXIDASE GLOX-LIKE"/>
    <property type="match status" value="1"/>
</dbReference>
<dbReference type="EMBL" id="BDRX01000024">
    <property type="protein sequence ID" value="GBF91347.1"/>
    <property type="molecule type" value="Genomic_DNA"/>
</dbReference>
<dbReference type="Gene3D" id="2.60.40.10">
    <property type="entry name" value="Immunoglobulins"/>
    <property type="match status" value="1"/>
</dbReference>
<dbReference type="AlphaFoldDB" id="A0A2V0P2C4"/>
<feature type="domain" description="Galactose oxidase-like Early set" evidence="4">
    <location>
        <begin position="381"/>
        <end position="475"/>
    </location>
</feature>
<evidence type="ECO:0000256" key="1">
    <source>
        <dbReference type="ARBA" id="ARBA00022729"/>
    </source>
</evidence>
<evidence type="ECO:0000313" key="6">
    <source>
        <dbReference type="Proteomes" id="UP000247498"/>
    </source>
</evidence>
<dbReference type="CDD" id="cd02851">
    <property type="entry name" value="E_set_GO_C"/>
    <property type="match status" value="1"/>
</dbReference>
<evidence type="ECO:0000259" key="4">
    <source>
        <dbReference type="Pfam" id="PF09118"/>
    </source>
</evidence>
<feature type="region of interest" description="Disordered" evidence="2">
    <location>
        <begin position="281"/>
        <end position="301"/>
    </location>
</feature>
<dbReference type="SUPFAM" id="SSF81296">
    <property type="entry name" value="E set domains"/>
    <property type="match status" value="1"/>
</dbReference>
<protein>
    <recommendedName>
        <fullName evidence="7">Galactose oxidase-like Early set domain-containing protein</fullName>
    </recommendedName>
</protein>
<dbReference type="OrthoDB" id="2019572at2759"/>
<keyword evidence="1" id="KW-0732">Signal</keyword>
<dbReference type="InterPro" id="IPR037293">
    <property type="entry name" value="Gal_Oxidase_central_sf"/>
</dbReference>
<gene>
    <name evidence="5" type="ORF">Rsub_04087</name>
</gene>
<dbReference type="InterPro" id="IPR014756">
    <property type="entry name" value="Ig_E-set"/>
</dbReference>
<organism evidence="5 6">
    <name type="scientific">Raphidocelis subcapitata</name>
    <dbReference type="NCBI Taxonomy" id="307507"/>
    <lineage>
        <taxon>Eukaryota</taxon>
        <taxon>Viridiplantae</taxon>
        <taxon>Chlorophyta</taxon>
        <taxon>core chlorophytes</taxon>
        <taxon>Chlorophyceae</taxon>
        <taxon>CS clade</taxon>
        <taxon>Sphaeropleales</taxon>
        <taxon>Selenastraceae</taxon>
        <taxon>Raphidocelis</taxon>
    </lineage>
</organism>
<dbReference type="Pfam" id="PF09118">
    <property type="entry name" value="GO-like_E_set"/>
    <property type="match status" value="1"/>
</dbReference>
<feature type="domain" description="Glyoxal oxidase N-terminal" evidence="3">
    <location>
        <begin position="2"/>
        <end position="375"/>
    </location>
</feature>
<feature type="non-terminal residue" evidence="5">
    <location>
        <position position="1"/>
    </location>
</feature>
<dbReference type="Proteomes" id="UP000247498">
    <property type="component" value="Unassembled WGS sequence"/>
</dbReference>
<evidence type="ECO:0008006" key="7">
    <source>
        <dbReference type="Google" id="ProtNLM"/>
    </source>
</evidence>